<evidence type="ECO:0000256" key="1">
    <source>
        <dbReference type="ARBA" id="ARBA00004141"/>
    </source>
</evidence>
<evidence type="ECO:0000256" key="3">
    <source>
        <dbReference type="ARBA" id="ARBA00022801"/>
    </source>
</evidence>
<name>A0AAN7WR36_9SACH</name>
<dbReference type="InterPro" id="IPR036938">
    <property type="entry name" value="PAP2/HPO_sf"/>
</dbReference>
<dbReference type="InterPro" id="IPR000326">
    <property type="entry name" value="PAP2/HPO"/>
</dbReference>
<proteinExistence type="predicted"/>
<dbReference type="PANTHER" id="PTHR14969:SF59">
    <property type="entry name" value="DOLICHYLDIPHOSPHATASE"/>
    <property type="match status" value="1"/>
</dbReference>
<dbReference type="GO" id="GO:0016020">
    <property type="term" value="C:membrane"/>
    <property type="evidence" value="ECO:0007669"/>
    <property type="project" value="UniProtKB-SubCell"/>
</dbReference>
<feature type="domain" description="Phosphatidic acid phosphatase type 2/haloperoxidase" evidence="7">
    <location>
        <begin position="56"/>
        <end position="193"/>
    </location>
</feature>
<keyword evidence="9" id="KW-1185">Reference proteome</keyword>
<comment type="caution">
    <text evidence="8">The sequence shown here is derived from an EMBL/GenBank/DDBJ whole genome shotgun (WGS) entry which is preliminary data.</text>
</comment>
<keyword evidence="2 6" id="KW-0812">Transmembrane</keyword>
<evidence type="ECO:0000313" key="9">
    <source>
        <dbReference type="Proteomes" id="UP001306508"/>
    </source>
</evidence>
<keyword evidence="4 6" id="KW-1133">Transmembrane helix</keyword>
<dbReference type="EMBL" id="JAWIZZ010000006">
    <property type="protein sequence ID" value="KAK5782397.1"/>
    <property type="molecule type" value="Genomic_DNA"/>
</dbReference>
<organism evidence="8 9">
    <name type="scientific">Arxiozyma heterogenica</name>
    <dbReference type="NCBI Taxonomy" id="278026"/>
    <lineage>
        <taxon>Eukaryota</taxon>
        <taxon>Fungi</taxon>
        <taxon>Dikarya</taxon>
        <taxon>Ascomycota</taxon>
        <taxon>Saccharomycotina</taxon>
        <taxon>Saccharomycetes</taxon>
        <taxon>Saccharomycetales</taxon>
        <taxon>Saccharomycetaceae</taxon>
        <taxon>Arxiozyma</taxon>
    </lineage>
</organism>
<dbReference type="AlphaFoldDB" id="A0AAN7WR36"/>
<evidence type="ECO:0000256" key="5">
    <source>
        <dbReference type="ARBA" id="ARBA00023136"/>
    </source>
</evidence>
<dbReference type="Gene3D" id="1.20.144.10">
    <property type="entry name" value="Phosphatidic acid phosphatase type 2/haloperoxidase"/>
    <property type="match status" value="1"/>
</dbReference>
<evidence type="ECO:0000256" key="2">
    <source>
        <dbReference type="ARBA" id="ARBA00022692"/>
    </source>
</evidence>
<dbReference type="GO" id="GO:0042392">
    <property type="term" value="F:sphingosine-1-phosphate phosphatase activity"/>
    <property type="evidence" value="ECO:0007669"/>
    <property type="project" value="TreeGrafter"/>
</dbReference>
<dbReference type="SMART" id="SM00014">
    <property type="entry name" value="acidPPc"/>
    <property type="match status" value="1"/>
</dbReference>
<feature type="transmembrane region" description="Helical" evidence="6">
    <location>
        <begin position="182"/>
        <end position="204"/>
    </location>
</feature>
<evidence type="ECO:0000256" key="6">
    <source>
        <dbReference type="SAM" id="Phobius"/>
    </source>
</evidence>
<reference evidence="9" key="1">
    <citation type="submission" date="2023-07" db="EMBL/GenBank/DDBJ databases">
        <title>A draft genome of Kazachstania heterogenica Y-27499.</title>
        <authorList>
            <person name="Donic C."/>
            <person name="Kralova J.S."/>
            <person name="Fidel L."/>
            <person name="Ben-Dor S."/>
            <person name="Jung S."/>
        </authorList>
    </citation>
    <scope>NUCLEOTIDE SEQUENCE [LARGE SCALE GENOMIC DNA]</scope>
    <source>
        <strain evidence="9">Y27499</strain>
    </source>
</reference>
<dbReference type="InterPro" id="IPR039667">
    <property type="entry name" value="Dolichyldiphosphatase_PAP2"/>
</dbReference>
<accession>A0AAN7WR36</accession>
<evidence type="ECO:0000256" key="4">
    <source>
        <dbReference type="ARBA" id="ARBA00022989"/>
    </source>
</evidence>
<keyword evidence="3" id="KW-0378">Hydrolase</keyword>
<comment type="subcellular location">
    <subcellularLocation>
        <location evidence="1">Membrane</location>
        <topology evidence="1">Multi-pass membrane protein</topology>
    </subcellularLocation>
</comment>
<dbReference type="PANTHER" id="PTHR14969">
    <property type="entry name" value="SPHINGOSINE-1-PHOSPHATE PHOSPHOHYDROLASE"/>
    <property type="match status" value="1"/>
</dbReference>
<gene>
    <name evidence="8" type="ORF">RI543_000334</name>
</gene>
<dbReference type="CDD" id="cd03382">
    <property type="entry name" value="PAP2_dolichyldiphosphatase"/>
    <property type="match status" value="1"/>
</dbReference>
<dbReference type="SUPFAM" id="SSF48317">
    <property type="entry name" value="Acid phosphatase/Vanadium-dependent haloperoxidase"/>
    <property type="match status" value="1"/>
</dbReference>
<dbReference type="GO" id="GO:0006629">
    <property type="term" value="P:lipid metabolic process"/>
    <property type="evidence" value="ECO:0007669"/>
    <property type="project" value="UniProtKB-ARBA"/>
</dbReference>
<evidence type="ECO:0000259" key="7">
    <source>
        <dbReference type="SMART" id="SM00014"/>
    </source>
</evidence>
<feature type="transmembrane region" description="Helical" evidence="6">
    <location>
        <begin position="150"/>
        <end position="170"/>
    </location>
</feature>
<dbReference type="Pfam" id="PF01569">
    <property type="entry name" value="PAP2"/>
    <property type="match status" value="1"/>
</dbReference>
<feature type="transmembrane region" description="Helical" evidence="6">
    <location>
        <begin position="118"/>
        <end position="138"/>
    </location>
</feature>
<dbReference type="Proteomes" id="UP001306508">
    <property type="component" value="Unassembled WGS sequence"/>
</dbReference>
<sequence>MTTVILPPGKIPFDETYILYDKNDIVGMICCILALTPMLLLQSYLTWLIMERDFESVIFTVGQLSNELINQVLKRVIKQERPLYNGTISLVFNGVSTSDNNIQENINSLRVSYGMPSAHSQFMGFFISYLVLNMWFRWNNRYQIQRLDRMIYCVSGWLLSISVCFSRWYLEYHTWDQIIIGYQIGIIVGAVYYIFVVTMLYPTLKSVISHSKTLSTWLNHLRILVDPIRVVTNVNICDLVTRNNNSKTVITRHDLIQMARQQDMKLNKKKDKI</sequence>
<protein>
    <recommendedName>
        <fullName evidence="7">Phosphatidic acid phosphatase type 2/haloperoxidase domain-containing protein</fullName>
    </recommendedName>
</protein>
<keyword evidence="5 6" id="KW-0472">Membrane</keyword>
<evidence type="ECO:0000313" key="8">
    <source>
        <dbReference type="EMBL" id="KAK5782397.1"/>
    </source>
</evidence>
<feature type="transmembrane region" description="Helical" evidence="6">
    <location>
        <begin position="25"/>
        <end position="45"/>
    </location>
</feature>